<keyword evidence="6 8" id="KW-0418">Kinase</keyword>
<dbReference type="NCBIfam" id="TIGR01027">
    <property type="entry name" value="proB"/>
    <property type="match status" value="1"/>
</dbReference>
<dbReference type="EMBL" id="PYGC01000001">
    <property type="protein sequence ID" value="PSK85272.1"/>
    <property type="molecule type" value="Genomic_DNA"/>
</dbReference>
<dbReference type="CDD" id="cd21157">
    <property type="entry name" value="PUA_G5K"/>
    <property type="match status" value="1"/>
</dbReference>
<evidence type="ECO:0000313" key="11">
    <source>
        <dbReference type="EMBL" id="PSK85272.1"/>
    </source>
</evidence>
<feature type="domain" description="PUA" evidence="9">
    <location>
        <begin position="280"/>
        <end position="353"/>
    </location>
</feature>
<dbReference type="PROSITE" id="PS50890">
    <property type="entry name" value="PUA"/>
    <property type="match status" value="1"/>
</dbReference>
<evidence type="ECO:0000256" key="2">
    <source>
        <dbReference type="ARBA" id="ARBA00022605"/>
    </source>
</evidence>
<accession>A0A2P8CJZ9</accession>
<evidence type="ECO:0000256" key="5">
    <source>
        <dbReference type="ARBA" id="ARBA00022741"/>
    </source>
</evidence>
<dbReference type="PIRSF" id="PIRSF000729">
    <property type="entry name" value="GK"/>
    <property type="match status" value="1"/>
</dbReference>
<keyword evidence="1 8" id="KW-0963">Cytoplasm</keyword>
<dbReference type="RefSeq" id="WP_106540328.1">
    <property type="nucleotide sequence ID" value="NZ_BLAU01000001.1"/>
</dbReference>
<keyword evidence="7 8" id="KW-0067">ATP-binding</keyword>
<dbReference type="SUPFAM" id="SSF53633">
    <property type="entry name" value="Carbamate kinase-like"/>
    <property type="match status" value="1"/>
</dbReference>
<evidence type="ECO:0000313" key="12">
    <source>
        <dbReference type="Proteomes" id="UP000240621"/>
    </source>
</evidence>
<dbReference type="PANTHER" id="PTHR43654:SF1">
    <property type="entry name" value="ISOPENTENYL PHOSPHATE KINASE"/>
    <property type="match status" value="1"/>
</dbReference>
<comment type="pathway">
    <text evidence="8">Amino-acid biosynthesis; L-proline biosynthesis; L-glutamate 5-semialdehyde from L-glutamate: step 1/2.</text>
</comment>
<dbReference type="InterPro" id="IPR036974">
    <property type="entry name" value="PUA_sf"/>
</dbReference>
<dbReference type="AlphaFoldDB" id="A0A2P8CJZ9"/>
<dbReference type="GO" id="GO:0055129">
    <property type="term" value="P:L-proline biosynthetic process"/>
    <property type="evidence" value="ECO:0007669"/>
    <property type="project" value="UniProtKB-UniRule"/>
</dbReference>
<proteinExistence type="inferred from homology"/>
<evidence type="ECO:0000256" key="8">
    <source>
        <dbReference type="HAMAP-Rule" id="MF_00456"/>
    </source>
</evidence>
<feature type="binding site" evidence="8">
    <location>
        <position position="150"/>
    </location>
    <ligand>
        <name>substrate</name>
    </ligand>
</feature>
<dbReference type="EC" id="2.7.2.11" evidence="8"/>
<dbReference type="FunFam" id="3.40.1160.10:FF:000040">
    <property type="entry name" value="Glutamate 5-kinase"/>
    <property type="match status" value="1"/>
</dbReference>
<dbReference type="SUPFAM" id="SSF88697">
    <property type="entry name" value="PUA domain-like"/>
    <property type="match status" value="1"/>
</dbReference>
<name>A0A2P8CJZ9_9BACT</name>
<dbReference type="InterPro" id="IPR005715">
    <property type="entry name" value="Glu_5kinase/COase_Synthase"/>
</dbReference>
<dbReference type="GO" id="GO:0004349">
    <property type="term" value="F:glutamate 5-kinase activity"/>
    <property type="evidence" value="ECO:0007669"/>
    <property type="project" value="UniProtKB-UniRule"/>
</dbReference>
<dbReference type="InterPro" id="IPR036393">
    <property type="entry name" value="AceGlu_kinase-like_sf"/>
</dbReference>
<keyword evidence="5 8" id="KW-0547">Nucleotide-binding</keyword>
<feature type="binding site" evidence="8">
    <location>
        <position position="11"/>
    </location>
    <ligand>
        <name>ATP</name>
        <dbReference type="ChEBI" id="CHEBI:30616"/>
    </ligand>
</feature>
<evidence type="ECO:0000313" key="13">
    <source>
        <dbReference type="Proteomes" id="UP000396862"/>
    </source>
</evidence>
<feature type="binding site" evidence="8">
    <location>
        <position position="51"/>
    </location>
    <ligand>
        <name>substrate</name>
    </ligand>
</feature>
<keyword evidence="2 8" id="KW-0028">Amino-acid biosynthesis</keyword>
<dbReference type="Proteomes" id="UP000240621">
    <property type="component" value="Unassembled WGS sequence"/>
</dbReference>
<evidence type="ECO:0000313" key="10">
    <source>
        <dbReference type="EMBL" id="GET19894.1"/>
    </source>
</evidence>
<comment type="function">
    <text evidence="8">Catalyzes the transfer of a phosphate group to glutamate to form L-glutamate 5-phosphate.</text>
</comment>
<dbReference type="InterPro" id="IPR001057">
    <property type="entry name" value="Glu/AcGlu_kinase"/>
</dbReference>
<dbReference type="GO" id="GO:0005524">
    <property type="term" value="F:ATP binding"/>
    <property type="evidence" value="ECO:0007669"/>
    <property type="project" value="UniProtKB-KW"/>
</dbReference>
<keyword evidence="4 8" id="KW-0808">Transferase</keyword>
<reference evidence="10 13" key="2">
    <citation type="submission" date="2019-10" db="EMBL/GenBank/DDBJ databases">
        <title>Prolixibacter strains distinguished by the presence of nitrate reductase genes were adept at nitrate-dependent anaerobic corrosion of metallic iron and carbon steel.</title>
        <authorList>
            <person name="Iino T."/>
            <person name="Shono N."/>
            <person name="Ito K."/>
            <person name="Nakamura R."/>
            <person name="Sueoka K."/>
            <person name="Harayama S."/>
            <person name="Ohkuma M."/>
        </authorList>
    </citation>
    <scope>NUCLEOTIDE SEQUENCE [LARGE SCALE GENOMIC DNA]</scope>
    <source>
        <strain evidence="10 13">MIC1-1</strain>
    </source>
</reference>
<dbReference type="OrthoDB" id="9804434at2"/>
<keyword evidence="3 8" id="KW-0641">Proline biosynthesis</keyword>
<dbReference type="EMBL" id="BLAU01000001">
    <property type="protein sequence ID" value="GET19894.1"/>
    <property type="molecule type" value="Genomic_DNA"/>
</dbReference>
<comment type="caution">
    <text evidence="11">The sequence shown here is derived from an EMBL/GenBank/DDBJ whole genome shotgun (WGS) entry which is preliminary data.</text>
</comment>
<dbReference type="PRINTS" id="PR00474">
    <property type="entry name" value="GLU5KINASE"/>
</dbReference>
<sequence>MANRYSSIVVKIGSNLLTRDDGMLNVARMAHFVDQIAALQKKGVRVILVSSGAVAAGRAEVEPQKKHDTVSRRQLWSAVGQVKLINRYADLFREHGLTCAQVLTTKENFSDRQHYLNMRNCINTLLESGVVPVINENDAISVTELMFTDNDELSGLIASMMDVEALFLLTNVDGVFTGNPGESGSELIRHIAVGETVSEELISTQKSNFGRGGMLTKSSIASKLAGQGVAVHIANGVHLNILTDLMEPNSDLPHTWFEPEKRKSNTVKKWLAHSDDFARGEVFVNDGARDALLSERATSLLTIGITGVQGQFKTGDIVRVKDVSGKLLGLGKAGFSSKIVEREMGSKYEKPFIHYDYLYLG</sequence>
<evidence type="ECO:0000256" key="4">
    <source>
        <dbReference type="ARBA" id="ARBA00022679"/>
    </source>
</evidence>
<comment type="catalytic activity">
    <reaction evidence="8">
        <text>L-glutamate + ATP = L-glutamyl 5-phosphate + ADP</text>
        <dbReference type="Rhea" id="RHEA:14877"/>
        <dbReference type="ChEBI" id="CHEBI:29985"/>
        <dbReference type="ChEBI" id="CHEBI:30616"/>
        <dbReference type="ChEBI" id="CHEBI:58274"/>
        <dbReference type="ChEBI" id="CHEBI:456216"/>
        <dbReference type="EC" id="2.7.2.11"/>
    </reaction>
</comment>
<dbReference type="Pfam" id="PF00696">
    <property type="entry name" value="AA_kinase"/>
    <property type="match status" value="1"/>
</dbReference>
<dbReference type="InterPro" id="IPR015947">
    <property type="entry name" value="PUA-like_sf"/>
</dbReference>
<dbReference type="HAMAP" id="MF_00456">
    <property type="entry name" value="ProB"/>
    <property type="match status" value="1"/>
</dbReference>
<dbReference type="Pfam" id="PF01472">
    <property type="entry name" value="PUA"/>
    <property type="match status" value="1"/>
</dbReference>
<dbReference type="PANTHER" id="PTHR43654">
    <property type="entry name" value="GLUTAMATE 5-KINASE"/>
    <property type="match status" value="1"/>
</dbReference>
<reference evidence="11 12" key="1">
    <citation type="submission" date="2018-03" db="EMBL/GenBank/DDBJ databases">
        <title>Genomic Encyclopedia of Archaeal and Bacterial Type Strains, Phase II (KMG-II): from individual species to whole genera.</title>
        <authorList>
            <person name="Goeker M."/>
        </authorList>
    </citation>
    <scope>NUCLEOTIDE SEQUENCE [LARGE SCALE GENOMIC DNA]</scope>
    <source>
        <strain evidence="11 12">DSM 27267</strain>
    </source>
</reference>
<evidence type="ECO:0000256" key="6">
    <source>
        <dbReference type="ARBA" id="ARBA00022777"/>
    </source>
</evidence>
<dbReference type="UniPathway" id="UPA00098">
    <property type="reaction ID" value="UER00359"/>
</dbReference>
<evidence type="ECO:0000259" key="9">
    <source>
        <dbReference type="SMART" id="SM00359"/>
    </source>
</evidence>
<dbReference type="Proteomes" id="UP000396862">
    <property type="component" value="Unassembled WGS sequence"/>
</dbReference>
<dbReference type="Gene3D" id="2.30.130.10">
    <property type="entry name" value="PUA domain"/>
    <property type="match status" value="1"/>
</dbReference>
<evidence type="ECO:0000256" key="1">
    <source>
        <dbReference type="ARBA" id="ARBA00022490"/>
    </source>
</evidence>
<dbReference type="InterPro" id="IPR041739">
    <property type="entry name" value="G5K_ProB"/>
</dbReference>
<organism evidence="11 12">
    <name type="scientific">Prolixibacter denitrificans</name>
    <dbReference type="NCBI Taxonomy" id="1541063"/>
    <lineage>
        <taxon>Bacteria</taxon>
        <taxon>Pseudomonadati</taxon>
        <taxon>Bacteroidota</taxon>
        <taxon>Bacteroidia</taxon>
        <taxon>Marinilabiliales</taxon>
        <taxon>Prolixibacteraceae</taxon>
        <taxon>Prolixibacter</taxon>
    </lineage>
</organism>
<dbReference type="InterPro" id="IPR011529">
    <property type="entry name" value="Glu_5kinase"/>
</dbReference>
<protein>
    <recommendedName>
        <fullName evidence="8">Glutamate 5-kinase</fullName>
        <ecNumber evidence="8">2.7.2.11</ecNumber>
    </recommendedName>
    <alternativeName>
        <fullName evidence="8">Gamma-glutamyl kinase</fullName>
        <shortName evidence="8">GK</shortName>
    </alternativeName>
</protein>
<dbReference type="SMART" id="SM00359">
    <property type="entry name" value="PUA"/>
    <property type="match status" value="1"/>
</dbReference>
<dbReference type="CDD" id="cd04242">
    <property type="entry name" value="AAK_G5K_ProB"/>
    <property type="match status" value="1"/>
</dbReference>
<evidence type="ECO:0000256" key="7">
    <source>
        <dbReference type="ARBA" id="ARBA00022840"/>
    </source>
</evidence>
<comment type="similarity">
    <text evidence="8">Belongs to the glutamate 5-kinase family.</text>
</comment>
<comment type="subcellular location">
    <subcellularLocation>
        <location evidence="8">Cytoplasm</location>
    </subcellularLocation>
</comment>
<dbReference type="GO" id="GO:0003723">
    <property type="term" value="F:RNA binding"/>
    <property type="evidence" value="ECO:0007669"/>
    <property type="project" value="InterPro"/>
</dbReference>
<feature type="binding site" evidence="8">
    <location>
        <position position="138"/>
    </location>
    <ligand>
        <name>substrate</name>
    </ligand>
</feature>
<comment type="caution">
    <text evidence="8">Lacks conserved residue(s) required for the propagation of feature annotation.</text>
</comment>
<keyword evidence="13" id="KW-1185">Reference proteome</keyword>
<gene>
    <name evidence="8 10" type="primary">proB</name>
    <name evidence="11" type="ORF">CLV93_101225</name>
    <name evidence="10" type="ORF">JCM18694_01400</name>
</gene>
<dbReference type="InterPro" id="IPR002478">
    <property type="entry name" value="PUA"/>
</dbReference>
<dbReference type="Gene3D" id="3.40.1160.10">
    <property type="entry name" value="Acetylglutamate kinase-like"/>
    <property type="match status" value="2"/>
</dbReference>
<dbReference type="InterPro" id="IPR001048">
    <property type="entry name" value="Asp/Glu/Uridylate_kinase"/>
</dbReference>
<dbReference type="GO" id="GO:0005829">
    <property type="term" value="C:cytosol"/>
    <property type="evidence" value="ECO:0007669"/>
    <property type="project" value="TreeGrafter"/>
</dbReference>
<evidence type="ECO:0000256" key="3">
    <source>
        <dbReference type="ARBA" id="ARBA00022650"/>
    </source>
</evidence>